<dbReference type="EMBL" id="JBIYSL010000002">
    <property type="protein sequence ID" value="MFK0522351.1"/>
    <property type="molecule type" value="Genomic_DNA"/>
</dbReference>
<dbReference type="InterPro" id="IPR011055">
    <property type="entry name" value="Dup_hybrid_motif"/>
</dbReference>
<dbReference type="SUPFAM" id="SSF51261">
    <property type="entry name" value="Duplicated hybrid motif"/>
    <property type="match status" value="1"/>
</dbReference>
<proteinExistence type="predicted"/>
<feature type="region of interest" description="Disordered" evidence="1">
    <location>
        <begin position="58"/>
        <end position="94"/>
    </location>
</feature>
<gene>
    <name evidence="3" type="ORF">ACINKY_09095</name>
</gene>
<evidence type="ECO:0000313" key="4">
    <source>
        <dbReference type="Proteomes" id="UP001618531"/>
    </source>
</evidence>
<dbReference type="GO" id="GO:0016787">
    <property type="term" value="F:hydrolase activity"/>
    <property type="evidence" value="ECO:0007669"/>
    <property type="project" value="UniProtKB-KW"/>
</dbReference>
<dbReference type="Proteomes" id="UP001618531">
    <property type="component" value="Unassembled WGS sequence"/>
</dbReference>
<sequence>MNRNHMGSKRRAKMFIQKERMKAGYDVQKDLRRSHKSWKLLAAALGACVLLSACGTTESSDQREQPSAEQTSSASPAAENTNKEETNSAEEDVMITPEHFIDTLMNGSKEDIYNQMSPELKETISLEEFKTSVDSFTEGVTSWEQVTKVKMNNLMEHSWKDQTGTRGIQAYFAEDHQIDGLLIQPLEKHEETDKSFTKTEFQFPMKGEWFVFWGGNDVMSNYHYAHETQRYAVDIIRTKEDSSYQGEAAVNENYYAFGEPLYAAADGTVVEVKNDIPDNTPGVMNAEEPAGNVVVIDHGNGEYSITAHLKEGSAAVKTGDKVKQGDLIGQLGNSGNSSEAHLHFQVSDGPDLFTSRSVQIRWADQSQVLTRGNTFQGLPE</sequence>
<feature type="domain" description="M23ase beta-sheet core" evidence="2">
    <location>
        <begin position="258"/>
        <end position="347"/>
    </location>
</feature>
<name>A0ABW8HSA0_9BACL</name>
<dbReference type="PANTHER" id="PTHR21666">
    <property type="entry name" value="PEPTIDASE-RELATED"/>
    <property type="match status" value="1"/>
</dbReference>
<evidence type="ECO:0000313" key="3">
    <source>
        <dbReference type="EMBL" id="MFK0522351.1"/>
    </source>
</evidence>
<dbReference type="Pfam" id="PF01551">
    <property type="entry name" value="Peptidase_M23"/>
    <property type="match status" value="1"/>
</dbReference>
<evidence type="ECO:0000259" key="2">
    <source>
        <dbReference type="Pfam" id="PF01551"/>
    </source>
</evidence>
<keyword evidence="3" id="KW-0378">Hydrolase</keyword>
<organism evidence="3 4">
    <name type="scientific">Paenibacillus illinoisensis</name>
    <dbReference type="NCBI Taxonomy" id="59845"/>
    <lineage>
        <taxon>Bacteria</taxon>
        <taxon>Bacillati</taxon>
        <taxon>Bacillota</taxon>
        <taxon>Bacilli</taxon>
        <taxon>Bacillales</taxon>
        <taxon>Paenibacillaceae</taxon>
        <taxon>Paenibacillus</taxon>
    </lineage>
</organism>
<dbReference type="EC" id="3.4.24.-" evidence="3"/>
<dbReference type="Gene3D" id="2.70.70.10">
    <property type="entry name" value="Glucose Permease (Domain IIA)"/>
    <property type="match status" value="1"/>
</dbReference>
<dbReference type="InterPro" id="IPR050570">
    <property type="entry name" value="Cell_wall_metabolism_enzyme"/>
</dbReference>
<dbReference type="PANTHER" id="PTHR21666:SF270">
    <property type="entry name" value="MUREIN HYDROLASE ACTIVATOR ENVC"/>
    <property type="match status" value="1"/>
</dbReference>
<protein>
    <submittedName>
        <fullName evidence="3">M23 family metallopeptidase</fullName>
        <ecNumber evidence="3">3.4.24.-</ecNumber>
    </submittedName>
</protein>
<dbReference type="RefSeq" id="WP_402873842.1">
    <property type="nucleotide sequence ID" value="NZ_JBIYSL010000002.1"/>
</dbReference>
<accession>A0ABW8HSA0</accession>
<evidence type="ECO:0000256" key="1">
    <source>
        <dbReference type="SAM" id="MobiDB-lite"/>
    </source>
</evidence>
<feature type="compositionally biased region" description="Polar residues" evidence="1">
    <location>
        <begin position="67"/>
        <end position="80"/>
    </location>
</feature>
<dbReference type="CDD" id="cd12797">
    <property type="entry name" value="M23_peptidase"/>
    <property type="match status" value="1"/>
</dbReference>
<reference evidence="3 4" key="1">
    <citation type="submission" date="2024-11" db="EMBL/GenBank/DDBJ databases">
        <title>Identification and Characterization of a Novel Fosfomycin Bacillithiol Transferase FosB8 in Paenibacillus illinoisensis.</title>
        <authorList>
            <person name="Lu W."/>
        </authorList>
    </citation>
    <scope>NUCLEOTIDE SEQUENCE [LARGE SCALE GENOMIC DNA]</scope>
    <source>
        <strain evidence="3 4">WP77</strain>
    </source>
</reference>
<comment type="caution">
    <text evidence="3">The sequence shown here is derived from an EMBL/GenBank/DDBJ whole genome shotgun (WGS) entry which is preliminary data.</text>
</comment>
<keyword evidence="4" id="KW-1185">Reference proteome</keyword>
<dbReference type="InterPro" id="IPR016047">
    <property type="entry name" value="M23ase_b-sheet_dom"/>
</dbReference>